<keyword evidence="9" id="KW-1185">Reference proteome</keyword>
<dbReference type="PANTHER" id="PTHR10981:SF0">
    <property type="entry name" value="BATTENIN"/>
    <property type="match status" value="1"/>
</dbReference>
<dbReference type="EMBL" id="JH432010">
    <property type="status" value="NOT_ANNOTATED_CDS"/>
    <property type="molecule type" value="Genomic_DNA"/>
</dbReference>
<dbReference type="AlphaFoldDB" id="T1JBF2"/>
<evidence type="ECO:0000256" key="5">
    <source>
        <dbReference type="ARBA" id="ARBA00022989"/>
    </source>
</evidence>
<keyword evidence="4 7" id="KW-0812">Transmembrane</keyword>
<dbReference type="GO" id="GO:0051453">
    <property type="term" value="P:regulation of intracellular pH"/>
    <property type="evidence" value="ECO:0007669"/>
    <property type="project" value="TreeGrafter"/>
</dbReference>
<dbReference type="InterPro" id="IPR036259">
    <property type="entry name" value="MFS_trans_sf"/>
</dbReference>
<feature type="transmembrane region" description="Helical" evidence="7">
    <location>
        <begin position="307"/>
        <end position="331"/>
    </location>
</feature>
<dbReference type="InterPro" id="IPR003492">
    <property type="entry name" value="Battenin_disease_Cln3"/>
</dbReference>
<dbReference type="OMA" id="WLCNWQV"/>
<dbReference type="InterPro" id="IPR018460">
    <property type="entry name" value="Battenin_disease_Cln3_subgr"/>
</dbReference>
<proteinExistence type="inferred from homology"/>
<feature type="transmembrane region" description="Helical" evidence="7">
    <location>
        <begin position="187"/>
        <end position="206"/>
    </location>
</feature>
<evidence type="ECO:0000256" key="7">
    <source>
        <dbReference type="RuleBase" id="RU361113"/>
    </source>
</evidence>
<evidence type="ECO:0000313" key="8">
    <source>
        <dbReference type="EnsemblMetazoa" id="SMAR011096-PA"/>
    </source>
</evidence>
<comment type="subcellular location">
    <subcellularLocation>
        <location evidence="1">Endomembrane system</location>
        <topology evidence="1">Multi-pass membrane protein</topology>
    </subcellularLocation>
    <subcellularLocation>
        <location evidence="7">Lysosome membrane</location>
        <topology evidence="7">Multi-pass membrane protein</topology>
    </subcellularLocation>
</comment>
<feature type="transmembrane region" description="Helical" evidence="7">
    <location>
        <begin position="21"/>
        <end position="41"/>
    </location>
</feature>
<keyword evidence="7" id="KW-0458">Lysosome</keyword>
<feature type="transmembrane region" description="Helical" evidence="7">
    <location>
        <begin position="154"/>
        <end position="175"/>
    </location>
</feature>
<dbReference type="HOGENOM" id="CLU_029663_0_0_1"/>
<dbReference type="GO" id="GO:0007040">
    <property type="term" value="P:lysosome organization"/>
    <property type="evidence" value="ECO:0007669"/>
    <property type="project" value="TreeGrafter"/>
</dbReference>
<comment type="similarity">
    <text evidence="2 7">Belongs to the battenin family.</text>
</comment>
<dbReference type="EnsemblMetazoa" id="SMAR011096-RA">
    <property type="protein sequence ID" value="SMAR011096-PA"/>
    <property type="gene ID" value="SMAR011096"/>
</dbReference>
<evidence type="ECO:0000313" key="9">
    <source>
        <dbReference type="Proteomes" id="UP000014500"/>
    </source>
</evidence>
<name>T1JBF2_STRMM</name>
<dbReference type="Proteomes" id="UP000014500">
    <property type="component" value="Unassembled WGS sequence"/>
</dbReference>
<organism evidence="8 9">
    <name type="scientific">Strigamia maritima</name>
    <name type="common">European centipede</name>
    <name type="synonym">Geophilus maritimus</name>
    <dbReference type="NCBI Taxonomy" id="126957"/>
    <lineage>
        <taxon>Eukaryota</taxon>
        <taxon>Metazoa</taxon>
        <taxon>Ecdysozoa</taxon>
        <taxon>Arthropoda</taxon>
        <taxon>Myriapoda</taxon>
        <taxon>Chilopoda</taxon>
        <taxon>Pleurostigmophora</taxon>
        <taxon>Geophilomorpha</taxon>
        <taxon>Linotaeniidae</taxon>
        <taxon>Strigamia</taxon>
    </lineage>
</organism>
<dbReference type="STRING" id="126957.T1JBF2"/>
<keyword evidence="3" id="KW-0813">Transport</keyword>
<keyword evidence="5 7" id="KW-1133">Transmembrane helix</keyword>
<keyword evidence="6 7" id="KW-0472">Membrane</keyword>
<feature type="transmembrane region" description="Helical" evidence="7">
    <location>
        <begin position="337"/>
        <end position="360"/>
    </location>
</feature>
<dbReference type="eggNOG" id="KOG3880">
    <property type="taxonomic scope" value="Eukaryota"/>
</dbReference>
<dbReference type="PhylomeDB" id="T1JBF2"/>
<evidence type="ECO:0000256" key="1">
    <source>
        <dbReference type="ARBA" id="ARBA00004127"/>
    </source>
</evidence>
<accession>T1JBF2</accession>
<feature type="transmembrane region" description="Helical" evidence="7">
    <location>
        <begin position="92"/>
        <end position="117"/>
    </location>
</feature>
<evidence type="ECO:0000256" key="4">
    <source>
        <dbReference type="ARBA" id="ARBA00022692"/>
    </source>
</evidence>
<dbReference type="GO" id="GO:0012505">
    <property type="term" value="C:endomembrane system"/>
    <property type="evidence" value="ECO:0007669"/>
    <property type="project" value="UniProtKB-SubCell"/>
</dbReference>
<dbReference type="PANTHER" id="PTHR10981">
    <property type="entry name" value="BATTENIN"/>
    <property type="match status" value="1"/>
</dbReference>
<feature type="transmembrane region" description="Helical" evidence="7">
    <location>
        <begin position="250"/>
        <end position="268"/>
    </location>
</feature>
<dbReference type="GO" id="GO:0005765">
    <property type="term" value="C:lysosomal membrane"/>
    <property type="evidence" value="ECO:0007669"/>
    <property type="project" value="UniProtKB-SubCell"/>
</dbReference>
<dbReference type="SUPFAM" id="SSF103473">
    <property type="entry name" value="MFS general substrate transporter"/>
    <property type="match status" value="1"/>
</dbReference>
<dbReference type="Pfam" id="PF02487">
    <property type="entry name" value="CLN3"/>
    <property type="match status" value="1"/>
</dbReference>
<protein>
    <recommendedName>
        <fullName evidence="7">Battenin</fullName>
    </recommendedName>
</protein>
<evidence type="ECO:0000256" key="2">
    <source>
        <dbReference type="ARBA" id="ARBA00007467"/>
    </source>
</evidence>
<dbReference type="PIRSF" id="PIRSF015974">
    <property type="entry name" value="CLN3_BTN1"/>
    <property type="match status" value="1"/>
</dbReference>
<dbReference type="PRINTS" id="PR01315">
    <property type="entry name" value="BATTENIN"/>
</dbReference>
<reference evidence="9" key="1">
    <citation type="submission" date="2011-05" db="EMBL/GenBank/DDBJ databases">
        <authorList>
            <person name="Richards S.R."/>
            <person name="Qu J."/>
            <person name="Jiang H."/>
            <person name="Jhangiani S.N."/>
            <person name="Agravi P."/>
            <person name="Goodspeed R."/>
            <person name="Gross S."/>
            <person name="Mandapat C."/>
            <person name="Jackson L."/>
            <person name="Mathew T."/>
            <person name="Pu L."/>
            <person name="Thornton R."/>
            <person name="Saada N."/>
            <person name="Wilczek-Boney K.B."/>
            <person name="Lee S."/>
            <person name="Kovar C."/>
            <person name="Wu Y."/>
            <person name="Scherer S.E."/>
            <person name="Worley K.C."/>
            <person name="Muzny D.M."/>
            <person name="Gibbs R."/>
        </authorList>
    </citation>
    <scope>NUCLEOTIDE SEQUENCE</scope>
    <source>
        <strain evidence="9">Brora</strain>
    </source>
</reference>
<reference evidence="8" key="2">
    <citation type="submission" date="2015-02" db="UniProtKB">
        <authorList>
            <consortium name="EnsemblMetazoa"/>
        </authorList>
    </citation>
    <scope>IDENTIFICATION</scope>
</reference>
<evidence type="ECO:0000256" key="3">
    <source>
        <dbReference type="ARBA" id="ARBA00022448"/>
    </source>
</evidence>
<evidence type="ECO:0000256" key="6">
    <source>
        <dbReference type="ARBA" id="ARBA00023136"/>
    </source>
</evidence>
<dbReference type="FunFam" id="1.20.1250.20:FF:000427">
    <property type="entry name" value="Battenin"/>
    <property type="match status" value="1"/>
</dbReference>
<sequence>MESYQTLLVPEPPRNKIRNLTGFWLLGLCNNYAYVIMLSAAHDILGTNFSNNTGTSITPSNNSSKDCNSLSSGSILLADILPGLFVKSVAPFIGISTSIRIILVVALCGASFALVAFSYVQWMAFFGVIAASLSSGLGETTLLSYASYFDKNVISAWSSGTGGSGIFGALSYAGMTQFLKLSPRHTLLIMLFIPVVMIISYYFVLIHPKMDVTPESGLAPLLDENSTQTNTESLGEPTQGIKSKMKLIKILWPYALPLMAVYFAEYFINQGLTELIYFKDIWINHDEQYRWFQVDYQLGVFISRSSVNLFTINALWILPVLQFANLVVFLIEVQTRFLPSIWLVFILILFEGLLGGAAYVNTYYKMRQKIPAEKLKFSMAVVPLADTLGIAIAGAIALPVHMFFCNQ</sequence>
<feature type="transmembrane region" description="Helical" evidence="7">
    <location>
        <begin position="381"/>
        <end position="404"/>
    </location>
</feature>